<evidence type="ECO:0000256" key="1">
    <source>
        <dbReference type="ARBA" id="ARBA00006217"/>
    </source>
</evidence>
<dbReference type="GeneID" id="25263461"/>
<dbReference type="EC" id="4.2.1.1" evidence="2 8"/>
<dbReference type="Proteomes" id="UP000027361">
    <property type="component" value="Unassembled WGS sequence"/>
</dbReference>
<gene>
    <name evidence="9" type="ORF">K437DRAFT_253025</name>
</gene>
<evidence type="ECO:0000256" key="8">
    <source>
        <dbReference type="RuleBase" id="RU003956"/>
    </source>
</evidence>
<evidence type="ECO:0000313" key="10">
    <source>
        <dbReference type="Proteomes" id="UP000027361"/>
    </source>
</evidence>
<dbReference type="SUPFAM" id="SSF53056">
    <property type="entry name" value="beta-carbonic anhydrase, cab"/>
    <property type="match status" value="1"/>
</dbReference>
<evidence type="ECO:0000256" key="4">
    <source>
        <dbReference type="ARBA" id="ARBA00022833"/>
    </source>
</evidence>
<dbReference type="AlphaFoldDB" id="A0A066WRR4"/>
<dbReference type="FunCoup" id="A0A066WRR4">
    <property type="interactions" value="212"/>
</dbReference>
<dbReference type="PANTHER" id="PTHR11002:SF76">
    <property type="entry name" value="CARBONIC ANHYDRASE"/>
    <property type="match status" value="1"/>
</dbReference>
<dbReference type="EMBL" id="JMSN01000002">
    <property type="protein sequence ID" value="KDN53330.1"/>
    <property type="molecule type" value="Genomic_DNA"/>
</dbReference>
<comment type="function">
    <text evidence="8">Reversible hydration of carbon dioxide.</text>
</comment>
<feature type="binding site" evidence="7">
    <location>
        <position position="172"/>
    </location>
    <ligand>
        <name>Zn(2+)</name>
        <dbReference type="ChEBI" id="CHEBI:29105"/>
    </ligand>
</feature>
<evidence type="ECO:0000256" key="2">
    <source>
        <dbReference type="ARBA" id="ARBA00012925"/>
    </source>
</evidence>
<dbReference type="PANTHER" id="PTHR11002">
    <property type="entry name" value="CARBONIC ANHYDRASE"/>
    <property type="match status" value="1"/>
</dbReference>
<dbReference type="GO" id="GO:0071244">
    <property type="term" value="P:cellular response to carbon dioxide"/>
    <property type="evidence" value="ECO:0007669"/>
    <property type="project" value="TreeGrafter"/>
</dbReference>
<dbReference type="InterPro" id="IPR036874">
    <property type="entry name" value="Carbonic_anhydrase_sf"/>
</dbReference>
<organism evidence="9 10">
    <name type="scientific">Tilletiaria anomala (strain ATCC 24038 / CBS 436.72 / UBC 951)</name>
    <dbReference type="NCBI Taxonomy" id="1037660"/>
    <lineage>
        <taxon>Eukaryota</taxon>
        <taxon>Fungi</taxon>
        <taxon>Dikarya</taxon>
        <taxon>Basidiomycota</taxon>
        <taxon>Ustilaginomycotina</taxon>
        <taxon>Exobasidiomycetes</taxon>
        <taxon>Georgefischeriales</taxon>
        <taxon>Tilletiariaceae</taxon>
        <taxon>Tilletiaria</taxon>
    </lineage>
</organism>
<dbReference type="InParanoid" id="A0A066WRR4"/>
<dbReference type="GO" id="GO:0034599">
    <property type="term" value="P:cellular response to oxidative stress"/>
    <property type="evidence" value="ECO:0007669"/>
    <property type="project" value="TreeGrafter"/>
</dbReference>
<comment type="cofactor">
    <cofactor evidence="7">
        <name>Zn(2+)</name>
        <dbReference type="ChEBI" id="CHEBI:29105"/>
    </cofactor>
    <text evidence="7">Binds 1 zinc ion per subunit.</text>
</comment>
<reference evidence="9 10" key="1">
    <citation type="submission" date="2014-05" db="EMBL/GenBank/DDBJ databases">
        <title>Draft genome sequence of a rare smut relative, Tilletiaria anomala UBC 951.</title>
        <authorList>
            <consortium name="DOE Joint Genome Institute"/>
            <person name="Toome M."/>
            <person name="Kuo A."/>
            <person name="Henrissat B."/>
            <person name="Lipzen A."/>
            <person name="Tritt A."/>
            <person name="Yoshinaga Y."/>
            <person name="Zane M."/>
            <person name="Barry K."/>
            <person name="Grigoriev I.V."/>
            <person name="Spatafora J.W."/>
            <person name="Aimea M.C."/>
        </authorList>
    </citation>
    <scope>NUCLEOTIDE SEQUENCE [LARGE SCALE GENOMIC DNA]</scope>
    <source>
        <strain evidence="9 10">UBC 951</strain>
    </source>
</reference>
<keyword evidence="10" id="KW-1185">Reference proteome</keyword>
<dbReference type="HOGENOM" id="CLU_053879_1_1_1"/>
<evidence type="ECO:0000313" key="9">
    <source>
        <dbReference type="EMBL" id="KDN53330.1"/>
    </source>
</evidence>
<feature type="binding site" evidence="7">
    <location>
        <position position="169"/>
    </location>
    <ligand>
        <name>Zn(2+)</name>
        <dbReference type="ChEBI" id="CHEBI:29105"/>
    </ligand>
</feature>
<comment type="caution">
    <text evidence="9">The sequence shown here is derived from an EMBL/GenBank/DDBJ whole genome shotgun (WGS) entry which is preliminary data.</text>
</comment>
<dbReference type="STRING" id="1037660.A0A066WRR4"/>
<evidence type="ECO:0000256" key="6">
    <source>
        <dbReference type="ARBA" id="ARBA00048348"/>
    </source>
</evidence>
<dbReference type="Gene3D" id="3.40.1050.10">
    <property type="entry name" value="Carbonic anhydrase"/>
    <property type="match status" value="1"/>
</dbReference>
<feature type="binding site" evidence="7">
    <location>
        <position position="113"/>
    </location>
    <ligand>
        <name>Zn(2+)</name>
        <dbReference type="ChEBI" id="CHEBI:29105"/>
    </ligand>
</feature>
<name>A0A066WRR4_TILAU</name>
<dbReference type="InterPro" id="IPR001765">
    <property type="entry name" value="Carbonic_anhydrase"/>
</dbReference>
<keyword evidence="5 8" id="KW-0456">Lyase</keyword>
<dbReference type="GO" id="GO:0008270">
    <property type="term" value="F:zinc ion binding"/>
    <property type="evidence" value="ECO:0007669"/>
    <property type="project" value="UniProtKB-UniRule"/>
</dbReference>
<dbReference type="Pfam" id="PF00484">
    <property type="entry name" value="Pro_CA"/>
    <property type="match status" value="1"/>
</dbReference>
<keyword evidence="3 7" id="KW-0479">Metal-binding</keyword>
<protein>
    <recommendedName>
        <fullName evidence="2 8">Carbonic anhydrase</fullName>
        <ecNumber evidence="2 8">4.2.1.1</ecNumber>
    </recommendedName>
    <alternativeName>
        <fullName evidence="8">Carbonate dehydratase</fullName>
    </alternativeName>
</protein>
<dbReference type="OrthoDB" id="10248475at2759"/>
<dbReference type="OMA" id="NVAWAHE"/>
<evidence type="ECO:0000256" key="5">
    <source>
        <dbReference type="ARBA" id="ARBA00023239"/>
    </source>
</evidence>
<evidence type="ECO:0000256" key="7">
    <source>
        <dbReference type="PIRSR" id="PIRSR601765-1"/>
    </source>
</evidence>
<sequence length="285" mass="30159">MHPAAARPCIGKHAALGSQSVSLVIRAHGTRHHLHRQAHIQVCRASGQAYLFSSRAIQGPIATKIRSMSSTTNFPDQLLARNADWASAVATKEPELLKSSAAGQAPKVLWIGCADSRVPESVVCDAKPGEVFVTRNIANQFNPQDDNAVSVLTYGVQALGVEHVVVVGHTSCGGVNAAIAAASSAADGKKTESPLSRYLTPLVQLAGRVQTECSSLSGPELANQVLEASVKQQVENVVQTDVIQSNWKGEVSPLSNKVMSKVAVHGWIYDVASGKLKHVITKNPV</sequence>
<feature type="binding site" evidence="7">
    <location>
        <position position="115"/>
    </location>
    <ligand>
        <name>Zn(2+)</name>
        <dbReference type="ChEBI" id="CHEBI:29105"/>
    </ligand>
</feature>
<comment type="catalytic activity">
    <reaction evidence="6 8">
        <text>hydrogencarbonate + H(+) = CO2 + H2O</text>
        <dbReference type="Rhea" id="RHEA:10748"/>
        <dbReference type="ChEBI" id="CHEBI:15377"/>
        <dbReference type="ChEBI" id="CHEBI:15378"/>
        <dbReference type="ChEBI" id="CHEBI:16526"/>
        <dbReference type="ChEBI" id="CHEBI:17544"/>
        <dbReference type="EC" id="4.2.1.1"/>
    </reaction>
</comment>
<accession>A0A066WRR4</accession>
<comment type="similarity">
    <text evidence="1 8">Belongs to the beta-class carbonic anhydrase family.</text>
</comment>
<keyword evidence="4 7" id="KW-0862">Zinc</keyword>
<dbReference type="RefSeq" id="XP_013246169.1">
    <property type="nucleotide sequence ID" value="XM_013390715.1"/>
</dbReference>
<dbReference type="GO" id="GO:0004089">
    <property type="term" value="F:carbonate dehydratase activity"/>
    <property type="evidence" value="ECO:0007669"/>
    <property type="project" value="UniProtKB-UniRule"/>
</dbReference>
<proteinExistence type="inferred from homology"/>
<evidence type="ECO:0000256" key="3">
    <source>
        <dbReference type="ARBA" id="ARBA00022723"/>
    </source>
</evidence>
<dbReference type="SMART" id="SM00947">
    <property type="entry name" value="Pro_CA"/>
    <property type="match status" value="1"/>
</dbReference>